<feature type="domain" description="Ketoreductase" evidence="4">
    <location>
        <begin position="7"/>
        <end position="193"/>
    </location>
</feature>
<protein>
    <submittedName>
        <fullName evidence="5">SDR family NAD(P)-dependent oxidoreductase</fullName>
    </submittedName>
</protein>
<dbReference type="InterPro" id="IPR002347">
    <property type="entry name" value="SDR_fam"/>
</dbReference>
<dbReference type="Pfam" id="PF00106">
    <property type="entry name" value="adh_short"/>
    <property type="match status" value="1"/>
</dbReference>
<dbReference type="InterPro" id="IPR057326">
    <property type="entry name" value="KR_dom"/>
</dbReference>
<evidence type="ECO:0000259" key="4">
    <source>
        <dbReference type="SMART" id="SM00822"/>
    </source>
</evidence>
<dbReference type="InterPro" id="IPR020904">
    <property type="entry name" value="Sc_DH/Rdtase_CS"/>
</dbReference>
<dbReference type="Gene3D" id="3.40.50.720">
    <property type="entry name" value="NAD(P)-binding Rossmann-like Domain"/>
    <property type="match status" value="1"/>
</dbReference>
<evidence type="ECO:0000256" key="3">
    <source>
        <dbReference type="RuleBase" id="RU000363"/>
    </source>
</evidence>
<dbReference type="SUPFAM" id="SSF51735">
    <property type="entry name" value="NAD(P)-binding Rossmann-fold domains"/>
    <property type="match status" value="1"/>
</dbReference>
<dbReference type="RefSeq" id="WP_395813537.1">
    <property type="nucleotide sequence ID" value="NZ_CP043494.1"/>
</dbReference>
<dbReference type="PROSITE" id="PS00061">
    <property type="entry name" value="ADH_SHORT"/>
    <property type="match status" value="1"/>
</dbReference>
<evidence type="ECO:0000256" key="1">
    <source>
        <dbReference type="ARBA" id="ARBA00006484"/>
    </source>
</evidence>
<sequence>MNSVKGKVAAITGAASGIGRATAVLLSRNGCHVAISDVNEQGLAETAEKCRGLGVEVRTARVDVAKREAVHAWADDVARDLGAVHIVINNAGVALGATIEDTRYEDFEWLMGINFWGVVHGTKAFLPHLKAAGEGHIINVSSVFGLIGVPTQAAYNAAKFAVKGFTEALRQELEVEGHPIGVTCVHPGGIKTNIARSARMTHRKGWTDANSASDFEKLFSTTPERAASDILSAILKNRRRQLIGPDAVLIDLMQRLLPTLYQRILVAGARRRWRKLMLPAGPTA</sequence>
<proteinExistence type="inferred from homology"/>
<gene>
    <name evidence="5" type="ORF">F0U60_02515</name>
</gene>
<evidence type="ECO:0000313" key="6">
    <source>
        <dbReference type="Proteomes" id="UP001611383"/>
    </source>
</evidence>
<dbReference type="PANTHER" id="PTHR43391:SF82">
    <property type="entry name" value="OXIDOREDUCTASE SADH-RELATED"/>
    <property type="match status" value="1"/>
</dbReference>
<dbReference type="PRINTS" id="PR00080">
    <property type="entry name" value="SDRFAMILY"/>
</dbReference>
<accession>A0ABY9WJS7</accession>
<keyword evidence="2" id="KW-0560">Oxidoreductase</keyword>
<reference evidence="5 6" key="1">
    <citation type="submission" date="2019-08" db="EMBL/GenBank/DDBJ databases">
        <title>Archangium and Cystobacter genomes.</title>
        <authorList>
            <person name="Chen I.-C.K."/>
            <person name="Wielgoss S."/>
        </authorList>
    </citation>
    <scope>NUCLEOTIDE SEQUENCE [LARGE SCALE GENOMIC DNA]</scope>
    <source>
        <strain evidence="5 6">Cbm 6</strain>
    </source>
</reference>
<evidence type="ECO:0000313" key="5">
    <source>
        <dbReference type="EMBL" id="WNG43092.1"/>
    </source>
</evidence>
<dbReference type="SMART" id="SM00822">
    <property type="entry name" value="PKS_KR"/>
    <property type="match status" value="1"/>
</dbReference>
<name>A0ABY9WJS7_9BACT</name>
<dbReference type="Proteomes" id="UP001611383">
    <property type="component" value="Chromosome"/>
</dbReference>
<organism evidence="5 6">
    <name type="scientific">Archangium minus</name>
    <dbReference type="NCBI Taxonomy" id="83450"/>
    <lineage>
        <taxon>Bacteria</taxon>
        <taxon>Pseudomonadati</taxon>
        <taxon>Myxococcota</taxon>
        <taxon>Myxococcia</taxon>
        <taxon>Myxococcales</taxon>
        <taxon>Cystobacterineae</taxon>
        <taxon>Archangiaceae</taxon>
        <taxon>Archangium</taxon>
    </lineage>
</organism>
<evidence type="ECO:0000256" key="2">
    <source>
        <dbReference type="ARBA" id="ARBA00023002"/>
    </source>
</evidence>
<dbReference type="EMBL" id="CP043494">
    <property type="protein sequence ID" value="WNG43092.1"/>
    <property type="molecule type" value="Genomic_DNA"/>
</dbReference>
<dbReference type="PRINTS" id="PR00081">
    <property type="entry name" value="GDHRDH"/>
</dbReference>
<dbReference type="PANTHER" id="PTHR43391">
    <property type="entry name" value="RETINOL DEHYDROGENASE-RELATED"/>
    <property type="match status" value="1"/>
</dbReference>
<keyword evidence="6" id="KW-1185">Reference proteome</keyword>
<dbReference type="InterPro" id="IPR036291">
    <property type="entry name" value="NAD(P)-bd_dom_sf"/>
</dbReference>
<comment type="similarity">
    <text evidence="1 3">Belongs to the short-chain dehydrogenases/reductases (SDR) family.</text>
</comment>